<dbReference type="Gene3D" id="3.90.1200.10">
    <property type="match status" value="1"/>
</dbReference>
<evidence type="ECO:0000313" key="3">
    <source>
        <dbReference type="Proteomes" id="UP000242999"/>
    </source>
</evidence>
<dbReference type="EMBL" id="FNYH01000001">
    <property type="protein sequence ID" value="SEI37390.1"/>
    <property type="molecule type" value="Genomic_DNA"/>
</dbReference>
<keyword evidence="3" id="KW-1185">Reference proteome</keyword>
<dbReference type="AlphaFoldDB" id="A0A1H6QCV2"/>
<dbReference type="RefSeq" id="WP_093307636.1">
    <property type="nucleotide sequence ID" value="NZ_FNYH01000001.1"/>
</dbReference>
<proteinExistence type="predicted"/>
<dbReference type="Proteomes" id="UP000242999">
    <property type="component" value="Unassembled WGS sequence"/>
</dbReference>
<dbReference type="InterPro" id="IPR002575">
    <property type="entry name" value="Aminoglycoside_PTrfase"/>
</dbReference>
<reference evidence="3" key="1">
    <citation type="submission" date="2016-10" db="EMBL/GenBank/DDBJ databases">
        <authorList>
            <person name="Varghese N."/>
            <person name="Submissions S."/>
        </authorList>
    </citation>
    <scope>NUCLEOTIDE SEQUENCE [LARGE SCALE GENOMIC DNA]</scope>
    <source>
        <strain evidence="3">DSM 7165</strain>
    </source>
</reference>
<evidence type="ECO:0000259" key="1">
    <source>
        <dbReference type="Pfam" id="PF01636"/>
    </source>
</evidence>
<dbReference type="InterPro" id="IPR011009">
    <property type="entry name" value="Kinase-like_dom_sf"/>
</dbReference>
<dbReference type="Pfam" id="PF01636">
    <property type="entry name" value="APH"/>
    <property type="match status" value="1"/>
</dbReference>
<dbReference type="STRING" id="64971.SAMN05421831_10133"/>
<dbReference type="Gene3D" id="3.30.200.20">
    <property type="entry name" value="Phosphorylase Kinase, domain 1"/>
    <property type="match status" value="1"/>
</dbReference>
<gene>
    <name evidence="2" type="ORF">SAMN05421831_10133</name>
</gene>
<keyword evidence="2" id="KW-0808">Transferase</keyword>
<keyword evidence="2" id="KW-0418">Kinase</keyword>
<dbReference type="GO" id="GO:0016301">
    <property type="term" value="F:kinase activity"/>
    <property type="evidence" value="ECO:0007669"/>
    <property type="project" value="UniProtKB-KW"/>
</dbReference>
<dbReference type="SUPFAM" id="SSF56112">
    <property type="entry name" value="Protein kinase-like (PK-like)"/>
    <property type="match status" value="1"/>
</dbReference>
<name>A0A1H6QCV2_9GAMM</name>
<sequence length="266" mass="31759">MFNNINFSQQICTQVYENCQKYMPQIEKIPANAWQPMRKGSTNQLWCYQDKVLRINADDKYLLGVNRQLEREYLNQLKKFKWAPRILAYAPKSTCLPAGAYLMPLYQKARQNKIKTSFFIALLKALACVKPIEPQEKNYYQLFAEYKKYLPSYDWHEVDYLINEYHKLPKVNAAVTHHDLHQGNIMYDSEKNSLILLDFEYFSYANPWFDWVAVHSKFNIKKDAIFFALRSDIRLTQREFNQGLAQATLVLSQLEKVWYKIYMEKR</sequence>
<feature type="domain" description="Aminoglycoside phosphotransferase" evidence="1">
    <location>
        <begin position="144"/>
        <end position="219"/>
    </location>
</feature>
<evidence type="ECO:0000313" key="2">
    <source>
        <dbReference type="EMBL" id="SEI37390.1"/>
    </source>
</evidence>
<organism evidence="2 3">
    <name type="scientific">Allopseudospirillum japonicum</name>
    <dbReference type="NCBI Taxonomy" id="64971"/>
    <lineage>
        <taxon>Bacteria</taxon>
        <taxon>Pseudomonadati</taxon>
        <taxon>Pseudomonadota</taxon>
        <taxon>Gammaproteobacteria</taxon>
        <taxon>Oceanospirillales</taxon>
        <taxon>Oceanospirillaceae</taxon>
        <taxon>Allopseudospirillum</taxon>
    </lineage>
</organism>
<protein>
    <submittedName>
        <fullName evidence="2">Choline/ethanolamine kinase</fullName>
    </submittedName>
</protein>
<dbReference type="OrthoDB" id="179763at2"/>
<accession>A0A1H6QCV2</accession>